<dbReference type="GO" id="GO:0046872">
    <property type="term" value="F:metal ion binding"/>
    <property type="evidence" value="ECO:0007669"/>
    <property type="project" value="UniProtKB-KW"/>
</dbReference>
<name>A0A9W8YXY3_9PEZI</name>
<sequence length="370" mass="40726">MKHFDALIALGFVQSVLSSSSSIHFNVLDTESLPISVTPDVKCTSNAIRKEWSSLAASDRLSYINAVVCLQSLPTQIPAGLVPGAVSRFDDFVATHINNTLGIHLNGKFLSWHRQFLWLYEKTLQEECGFNGTQPYWNWSLYLDSPYHLETSLLFDGSPTSMSNNGVYDPNISATVVGGGAVLPRGNGGGCVTEGPFVNQTLQLGPFDFSLVYGGVLPANWTSPNPRCLTRDLSVPIAQMFNNASAVAFLSHQTQTIAEFQGNMSGIDNPGVHGGGHFSLGATGADFFASPNDPAFWLHHGMIDKLWTDWQALDPERRTWALNGTDRIFDPPGATEMTLDYEQDWGYLGAPRQTRELLRVGYQGFCYRYE</sequence>
<feature type="domain" description="Tyrosinase copper-binding" evidence="4">
    <location>
        <begin position="104"/>
        <end position="121"/>
    </location>
</feature>
<dbReference type="GO" id="GO:0016491">
    <property type="term" value="F:oxidoreductase activity"/>
    <property type="evidence" value="ECO:0007669"/>
    <property type="project" value="UniProtKB-KW"/>
</dbReference>
<accession>A0A9W8YXY3</accession>
<dbReference type="PROSITE" id="PS00497">
    <property type="entry name" value="TYROSINASE_1"/>
    <property type="match status" value="1"/>
</dbReference>
<dbReference type="PANTHER" id="PTHR11474:SF125">
    <property type="entry name" value="N-ACETYL-6-HYDROXYTRYPTOPHAN OXIDASE IVOB-RELATED"/>
    <property type="match status" value="1"/>
</dbReference>
<dbReference type="PANTHER" id="PTHR11474">
    <property type="entry name" value="TYROSINASE FAMILY MEMBER"/>
    <property type="match status" value="1"/>
</dbReference>
<protein>
    <recommendedName>
        <fullName evidence="4 5">Tyrosinase copper-binding domain-containing protein</fullName>
    </recommendedName>
</protein>
<dbReference type="AlphaFoldDB" id="A0A9W8YXY3"/>
<dbReference type="PROSITE" id="PS00498">
    <property type="entry name" value="TYROSINASE_2"/>
    <property type="match status" value="1"/>
</dbReference>
<keyword evidence="3" id="KW-0732">Signal</keyword>
<dbReference type="Gene3D" id="1.10.1280.10">
    <property type="entry name" value="Di-copper center containing domain from catechol oxidase"/>
    <property type="match status" value="1"/>
</dbReference>
<dbReference type="EMBL" id="JAPEVB010000002">
    <property type="protein sequence ID" value="KAJ4393871.1"/>
    <property type="molecule type" value="Genomic_DNA"/>
</dbReference>
<dbReference type="SUPFAM" id="SSF48056">
    <property type="entry name" value="Di-copper centre-containing domain"/>
    <property type="match status" value="1"/>
</dbReference>
<keyword evidence="2" id="KW-0560">Oxidoreductase</keyword>
<evidence type="ECO:0000313" key="7">
    <source>
        <dbReference type="Proteomes" id="UP001140453"/>
    </source>
</evidence>
<evidence type="ECO:0000259" key="4">
    <source>
        <dbReference type="PROSITE" id="PS00497"/>
    </source>
</evidence>
<feature type="signal peptide" evidence="3">
    <location>
        <begin position="1"/>
        <end position="18"/>
    </location>
</feature>
<feature type="chain" id="PRO_5040766041" description="Tyrosinase copper-binding domain-containing protein" evidence="3">
    <location>
        <begin position="19"/>
        <end position="370"/>
    </location>
</feature>
<keyword evidence="1" id="KW-0479">Metal-binding</keyword>
<dbReference type="InterPro" id="IPR008922">
    <property type="entry name" value="Di-copper_centre_dom_sf"/>
</dbReference>
<comment type="caution">
    <text evidence="6">The sequence shown here is derived from an EMBL/GenBank/DDBJ whole genome shotgun (WGS) entry which is preliminary data.</text>
</comment>
<dbReference type="InterPro" id="IPR050316">
    <property type="entry name" value="Tyrosinase/Hemocyanin"/>
</dbReference>
<evidence type="ECO:0000256" key="3">
    <source>
        <dbReference type="SAM" id="SignalP"/>
    </source>
</evidence>
<evidence type="ECO:0000256" key="2">
    <source>
        <dbReference type="ARBA" id="ARBA00023002"/>
    </source>
</evidence>
<organism evidence="6 7">
    <name type="scientific">Gnomoniopsis smithogilvyi</name>
    <dbReference type="NCBI Taxonomy" id="1191159"/>
    <lineage>
        <taxon>Eukaryota</taxon>
        <taxon>Fungi</taxon>
        <taxon>Dikarya</taxon>
        <taxon>Ascomycota</taxon>
        <taxon>Pezizomycotina</taxon>
        <taxon>Sordariomycetes</taxon>
        <taxon>Sordariomycetidae</taxon>
        <taxon>Diaporthales</taxon>
        <taxon>Gnomoniaceae</taxon>
        <taxon>Gnomoniopsis</taxon>
    </lineage>
</organism>
<reference evidence="6" key="1">
    <citation type="submission" date="2022-10" db="EMBL/GenBank/DDBJ databases">
        <title>Tapping the CABI collections for fungal endophytes: first genome assemblies for Collariella, Neodidymelliopsis, Ascochyta clinopodiicola, Didymella pomorum, Didymosphaeria variabile, Neocosmospora piperis and Neocucurbitaria cava.</title>
        <authorList>
            <person name="Hill R."/>
        </authorList>
    </citation>
    <scope>NUCLEOTIDE SEQUENCE</scope>
    <source>
        <strain evidence="6">IMI 355082</strain>
    </source>
</reference>
<dbReference type="PRINTS" id="PR00092">
    <property type="entry name" value="TYROSINASE"/>
</dbReference>
<dbReference type="Pfam" id="PF00264">
    <property type="entry name" value="Tyrosinase"/>
    <property type="match status" value="1"/>
</dbReference>
<evidence type="ECO:0000259" key="5">
    <source>
        <dbReference type="PROSITE" id="PS00498"/>
    </source>
</evidence>
<dbReference type="InterPro" id="IPR002227">
    <property type="entry name" value="Tyrosinase_Cu-bd"/>
</dbReference>
<evidence type="ECO:0000313" key="6">
    <source>
        <dbReference type="EMBL" id="KAJ4393871.1"/>
    </source>
</evidence>
<feature type="domain" description="Tyrosinase copper-binding" evidence="5">
    <location>
        <begin position="293"/>
        <end position="304"/>
    </location>
</feature>
<evidence type="ECO:0000256" key="1">
    <source>
        <dbReference type="ARBA" id="ARBA00022723"/>
    </source>
</evidence>
<gene>
    <name evidence="6" type="ORF">N0V93_003087</name>
</gene>
<keyword evidence="7" id="KW-1185">Reference proteome</keyword>
<dbReference type="OrthoDB" id="6132182at2759"/>
<dbReference type="Proteomes" id="UP001140453">
    <property type="component" value="Unassembled WGS sequence"/>
</dbReference>
<proteinExistence type="predicted"/>